<protein>
    <recommendedName>
        <fullName evidence="3">Sulfatase N-terminal domain-containing protein</fullName>
    </recommendedName>
</protein>
<feature type="transmembrane region" description="Helical" evidence="2">
    <location>
        <begin position="300"/>
        <end position="327"/>
    </location>
</feature>
<dbReference type="InterPro" id="IPR000917">
    <property type="entry name" value="Sulfatase_N"/>
</dbReference>
<dbReference type="PANTHER" id="PTHR43751">
    <property type="entry name" value="SULFATASE"/>
    <property type="match status" value="1"/>
</dbReference>
<dbReference type="InterPro" id="IPR017850">
    <property type="entry name" value="Alkaline_phosphatase_core_sf"/>
</dbReference>
<feature type="domain" description="Sulfatase N-terminal" evidence="3">
    <location>
        <begin position="399"/>
        <end position="761"/>
    </location>
</feature>
<reference evidence="4" key="1">
    <citation type="submission" date="2023-08" db="EMBL/GenBank/DDBJ databases">
        <title>Reference Genome Resource for the Citrus Pathogen Phytophthora citrophthora.</title>
        <authorList>
            <person name="Moller H."/>
            <person name="Coetzee B."/>
            <person name="Rose L.J."/>
            <person name="Van Niekerk J.M."/>
        </authorList>
    </citation>
    <scope>NUCLEOTIDE SEQUENCE</scope>
    <source>
        <strain evidence="4">STE-U-9442</strain>
    </source>
</reference>
<dbReference type="Gene3D" id="3.40.720.10">
    <property type="entry name" value="Alkaline Phosphatase, subunit A"/>
    <property type="match status" value="1"/>
</dbReference>
<dbReference type="EMBL" id="JASMQC010000019">
    <property type="protein sequence ID" value="KAK1937762.1"/>
    <property type="molecule type" value="Genomic_DNA"/>
</dbReference>
<feature type="region of interest" description="Disordered" evidence="1">
    <location>
        <begin position="259"/>
        <end position="282"/>
    </location>
</feature>
<dbReference type="SUPFAM" id="SSF53649">
    <property type="entry name" value="Alkaline phosphatase-like"/>
    <property type="match status" value="1"/>
</dbReference>
<name>A0AAD9LJE5_9STRA</name>
<proteinExistence type="predicted"/>
<sequence length="882" mass="100005">MLRPHLSRWLQATVYLRVHRWTDWALLAVALLGYGGVTRLWTLPVVLDRWANAWQQTWGVALLGLLLGAMEDLCVCIIMLTMLWTFDYVTLKSPAERSKLMRRRREKEAAKKTVVADVEQGLQTNDDTETPSWKEAVVLTEQFGRLAVYTVVFLLAVGGLCLDSVFLRARKMRFSADFVVMYFRERDAAGELEVDAAEWWVLFWTMLFTVGLAIFVGLLGACWINLMDWDVLRCVHRSRIYQWCIGVGVAASDYERLHDDKDDGESSEDSEDSDESDDDDDNDCSCLTDVSFRLNPLSALFLLLMAFIYATFALTTTLPTVVGLIALNPVLSEPLRLAAGIEFVAKQSSSSISSRPMSEFIERETELCQIFDENSLYRRTLAFDGPLAFDIKVEREEQPNVLLLVMESFRMQDSRFLLDSTLEEEVEAATASLLPPNVTLTPNFDRWASRGVALRNCWSTWRTSRSIETLLFGQMPYDSVTETGTTTGRLRTNLTGLPQLFKAKGYDTIFTTGTRTDYDYWDTFLPAHGFDTVLDRWGLVDIVENDLKLTDWSEGNHMLTYWGIHDDLSYTALSHLIRTRQFAQDVAKQQAERDAAAAKRKTPSNETEKPLPVTTASTKPWFATHYTISSHVPFHERPDWFFRYATEHRAEMEAFAPLYKGHEHEELIRDYVELRYFSDMVFGRFMEQLERDNVLKNTIVVVVGDHGQAPERGSATPEQDQIATSRVAAAIIAEGRIKTPVVLDDATSQSDILNTLADIVGLPVGGLLQTSIGRSLKRKPPNGVGKRVAFTNNPATNLAAVVGNIRLHFFADGSDAVRAYHTQRDPQQKHDLMGELSDERVHELLRICDDGRALNAYFKHRWDNKCLLQPMCDRQAAEQRGG</sequence>
<dbReference type="Proteomes" id="UP001259832">
    <property type="component" value="Unassembled WGS sequence"/>
</dbReference>
<keyword evidence="5" id="KW-1185">Reference proteome</keyword>
<feature type="transmembrane region" description="Helical" evidence="2">
    <location>
        <begin position="201"/>
        <end position="224"/>
    </location>
</feature>
<keyword evidence="2" id="KW-0472">Membrane</keyword>
<evidence type="ECO:0000256" key="2">
    <source>
        <dbReference type="SAM" id="Phobius"/>
    </source>
</evidence>
<evidence type="ECO:0000256" key="1">
    <source>
        <dbReference type="SAM" id="MobiDB-lite"/>
    </source>
</evidence>
<feature type="transmembrane region" description="Helical" evidence="2">
    <location>
        <begin position="21"/>
        <end position="41"/>
    </location>
</feature>
<feature type="transmembrane region" description="Helical" evidence="2">
    <location>
        <begin position="61"/>
        <end position="89"/>
    </location>
</feature>
<gene>
    <name evidence="4" type="ORF">P3T76_009499</name>
</gene>
<keyword evidence="2" id="KW-1133">Transmembrane helix</keyword>
<feature type="region of interest" description="Disordered" evidence="1">
    <location>
        <begin position="589"/>
        <end position="613"/>
    </location>
</feature>
<dbReference type="CDD" id="cd16015">
    <property type="entry name" value="LTA_synthase"/>
    <property type="match status" value="1"/>
</dbReference>
<accession>A0AAD9LJE5</accession>
<feature type="transmembrane region" description="Helical" evidence="2">
    <location>
        <begin position="146"/>
        <end position="167"/>
    </location>
</feature>
<evidence type="ECO:0000259" key="3">
    <source>
        <dbReference type="Pfam" id="PF00884"/>
    </source>
</evidence>
<evidence type="ECO:0000313" key="4">
    <source>
        <dbReference type="EMBL" id="KAK1937762.1"/>
    </source>
</evidence>
<organism evidence="4 5">
    <name type="scientific">Phytophthora citrophthora</name>
    <dbReference type="NCBI Taxonomy" id="4793"/>
    <lineage>
        <taxon>Eukaryota</taxon>
        <taxon>Sar</taxon>
        <taxon>Stramenopiles</taxon>
        <taxon>Oomycota</taxon>
        <taxon>Peronosporomycetes</taxon>
        <taxon>Peronosporales</taxon>
        <taxon>Peronosporaceae</taxon>
        <taxon>Phytophthora</taxon>
    </lineage>
</organism>
<evidence type="ECO:0000313" key="5">
    <source>
        <dbReference type="Proteomes" id="UP001259832"/>
    </source>
</evidence>
<dbReference type="PANTHER" id="PTHR43751:SF3">
    <property type="entry name" value="SULFATASE N-TERMINAL DOMAIN-CONTAINING PROTEIN"/>
    <property type="match status" value="1"/>
</dbReference>
<dbReference type="InterPro" id="IPR052701">
    <property type="entry name" value="GAG_Ulvan_Degrading_Sulfatases"/>
</dbReference>
<keyword evidence="2" id="KW-0812">Transmembrane</keyword>
<comment type="caution">
    <text evidence="4">The sequence shown here is derived from an EMBL/GenBank/DDBJ whole genome shotgun (WGS) entry which is preliminary data.</text>
</comment>
<dbReference type="Pfam" id="PF00884">
    <property type="entry name" value="Sulfatase"/>
    <property type="match status" value="1"/>
</dbReference>
<dbReference type="AlphaFoldDB" id="A0AAD9LJE5"/>
<feature type="compositionally biased region" description="Acidic residues" evidence="1">
    <location>
        <begin position="262"/>
        <end position="282"/>
    </location>
</feature>